<evidence type="ECO:0000256" key="9">
    <source>
        <dbReference type="ARBA" id="ARBA00050981"/>
    </source>
</evidence>
<evidence type="ECO:0000313" key="18">
    <source>
        <dbReference type="RefSeq" id="XP_013395572.1"/>
    </source>
</evidence>
<dbReference type="GeneID" id="106162721"/>
<evidence type="ECO:0000313" key="17">
    <source>
        <dbReference type="RefSeq" id="XP_013395571.1"/>
    </source>
</evidence>
<gene>
    <name evidence="17 18" type="primary">LOC106162721</name>
</gene>
<dbReference type="KEGG" id="lak:106162721"/>
<reference evidence="17 18" key="1">
    <citation type="journal article" date="2015" name="Nat. Commun.">
        <title>The Lingula genome provides insights into brachiopod evolution and the origin of phosphate biomineralization.</title>
        <authorList>
            <person name="Luo Y.J."/>
            <person name="Takeuchi T."/>
            <person name="Koyanagi R."/>
            <person name="Yamada L."/>
            <person name="Kanda M."/>
            <person name="Khalturina M."/>
            <person name="Fujie M."/>
            <person name="Yamasaki S.I."/>
            <person name="Endo K."/>
            <person name="Satoh N."/>
        </authorList>
    </citation>
    <scope>NUCLEOTIDE SEQUENCE</scope>
</reference>
<dbReference type="CDD" id="cd01561">
    <property type="entry name" value="CBS_like"/>
    <property type="match status" value="1"/>
</dbReference>
<evidence type="ECO:0000259" key="15">
    <source>
        <dbReference type="Pfam" id="PF00291"/>
    </source>
</evidence>
<feature type="domain" description="Tryptophan synthase beta chain-like PALP" evidence="15">
    <location>
        <begin position="40"/>
        <end position="331"/>
    </location>
</feature>
<dbReference type="RefSeq" id="XP_013395571.1">
    <property type="nucleotide sequence ID" value="XM_013540117.1"/>
</dbReference>
<dbReference type="PANTHER" id="PTHR10314">
    <property type="entry name" value="CYSTATHIONINE BETA-SYNTHASE"/>
    <property type="match status" value="1"/>
</dbReference>
<dbReference type="GO" id="GO:0044272">
    <property type="term" value="P:sulfur compound biosynthetic process"/>
    <property type="evidence" value="ECO:0007669"/>
    <property type="project" value="UniProtKB-ARBA"/>
</dbReference>
<dbReference type="AlphaFoldDB" id="A0A1S3ICI9"/>
<dbReference type="GO" id="GO:0009069">
    <property type="term" value="P:serine family amino acid metabolic process"/>
    <property type="evidence" value="ECO:0007669"/>
    <property type="project" value="UniProtKB-ARBA"/>
</dbReference>
<dbReference type="GO" id="GO:0006534">
    <property type="term" value="P:cysteine metabolic process"/>
    <property type="evidence" value="ECO:0007669"/>
    <property type="project" value="UniProtKB-ARBA"/>
</dbReference>
<keyword evidence="8" id="KW-0496">Mitochondrion</keyword>
<evidence type="ECO:0000256" key="10">
    <source>
        <dbReference type="ARBA" id="ARBA00058228"/>
    </source>
</evidence>
<dbReference type="GO" id="GO:0016740">
    <property type="term" value="F:transferase activity"/>
    <property type="evidence" value="ECO:0007669"/>
    <property type="project" value="UniProtKB-KW"/>
</dbReference>
<dbReference type="InterPro" id="IPR036052">
    <property type="entry name" value="TrpB-like_PALP_sf"/>
</dbReference>
<dbReference type="Proteomes" id="UP000085678">
    <property type="component" value="Unplaced"/>
</dbReference>
<evidence type="ECO:0000256" key="14">
    <source>
        <dbReference type="ARBA" id="ARBA00081847"/>
    </source>
</evidence>
<evidence type="ECO:0000256" key="3">
    <source>
        <dbReference type="ARBA" id="ARBA00004962"/>
    </source>
</evidence>
<evidence type="ECO:0000256" key="7">
    <source>
        <dbReference type="ARBA" id="ARBA00022946"/>
    </source>
</evidence>
<evidence type="ECO:0000256" key="2">
    <source>
        <dbReference type="ARBA" id="ARBA00004173"/>
    </source>
</evidence>
<dbReference type="GO" id="GO:0005739">
    <property type="term" value="C:mitochondrion"/>
    <property type="evidence" value="ECO:0007669"/>
    <property type="project" value="UniProtKB-SubCell"/>
</dbReference>
<dbReference type="RefSeq" id="XP_013395572.1">
    <property type="nucleotide sequence ID" value="XM_013540118.1"/>
</dbReference>
<dbReference type="SUPFAM" id="SSF53686">
    <property type="entry name" value="Tryptophan synthase beta subunit-like PLP-dependent enzymes"/>
    <property type="match status" value="1"/>
</dbReference>
<dbReference type="Pfam" id="PF00291">
    <property type="entry name" value="PALP"/>
    <property type="match status" value="1"/>
</dbReference>
<comment type="pathway">
    <text evidence="3">Amino-acid biosynthesis; L-cysteine biosynthesis; L-cysteine from L-serine: step 2/2.</text>
</comment>
<dbReference type="FunFam" id="3.40.50.1100:FF:000011">
    <property type="entry name" value="Cysteine synthase (o-acetylserine)"/>
    <property type="match status" value="1"/>
</dbReference>
<dbReference type="InterPro" id="IPR050214">
    <property type="entry name" value="Cys_Synth/Cystath_Beta-Synth"/>
</dbReference>
<dbReference type="OrthoDB" id="10259545at2759"/>
<comment type="function">
    <text evidence="10">Catalyzes the conversion of O-succinyl-L-serine into cysteine, the last step in the cysteine biosynthesis pathway. Can also use O-acetyl-L-serine.</text>
</comment>
<evidence type="ECO:0000256" key="12">
    <source>
        <dbReference type="ARBA" id="ARBA00078262"/>
    </source>
</evidence>
<comment type="subcellular location">
    <subcellularLocation>
        <location evidence="2">Mitochondrion</location>
    </subcellularLocation>
</comment>
<evidence type="ECO:0000256" key="8">
    <source>
        <dbReference type="ARBA" id="ARBA00023128"/>
    </source>
</evidence>
<dbReference type="NCBIfam" id="NF007989">
    <property type="entry name" value="PRK10717.1"/>
    <property type="match status" value="1"/>
</dbReference>
<sequence length="365" mass="39807">MAGAGWKVWRKLRIIKSVTFQSSRFYSSDWNIRHGLVGMVGRTPLVRLNKVSDETGCEILAKAEFANGGGSVKDRAAYFLIREAQKSGELKPGGTVVEGTAGNTGIGLAHLCLAMGYKCVIYMPNTQSHEKIELLQTLGADVRPVPAVAWSDPNNYNHQAKRFAESLDNAVWTNQFDNTANRLAHIETTGPEIWQQTDGKVSAVTFGTGTGGTLAGVGTYLKEKNKDIQVVLADPQGSVLYNWFKHGKLERSEGNSITEGIGQGRVTSNLEGAPIDDAMCITDKEAVEYTFRLLHEEGFFVGASSGLNVAAAVRVAKSMGPGHTIVTALCDTGQRYYAKLFSRKFLDDKGVLQYIPEPYRISLHD</sequence>
<evidence type="ECO:0000256" key="4">
    <source>
        <dbReference type="ARBA" id="ARBA00022605"/>
    </source>
</evidence>
<proteinExistence type="predicted"/>
<dbReference type="GO" id="GO:0008652">
    <property type="term" value="P:amino acid biosynthetic process"/>
    <property type="evidence" value="ECO:0007669"/>
    <property type="project" value="UniProtKB-KW"/>
</dbReference>
<dbReference type="STRING" id="7574.A0A1S3ICI9"/>
<organism evidence="16 17">
    <name type="scientific">Lingula anatina</name>
    <name type="common">Brachiopod</name>
    <name type="synonym">Lingula unguis</name>
    <dbReference type="NCBI Taxonomy" id="7574"/>
    <lineage>
        <taxon>Eukaryota</taxon>
        <taxon>Metazoa</taxon>
        <taxon>Spiralia</taxon>
        <taxon>Lophotrochozoa</taxon>
        <taxon>Brachiopoda</taxon>
        <taxon>Linguliformea</taxon>
        <taxon>Lingulata</taxon>
        <taxon>Lingulida</taxon>
        <taxon>Linguloidea</taxon>
        <taxon>Lingulidae</taxon>
        <taxon>Lingula</taxon>
    </lineage>
</organism>
<keyword evidence="5" id="KW-0808">Transferase</keyword>
<evidence type="ECO:0000256" key="11">
    <source>
        <dbReference type="ARBA" id="ARBA00072087"/>
    </source>
</evidence>
<comment type="catalytic activity">
    <reaction evidence="9">
        <text>O-succinyl-L-serine + hydrogen sulfide = L-cysteine + succinate</text>
        <dbReference type="Rhea" id="RHEA:53816"/>
        <dbReference type="ChEBI" id="CHEBI:29919"/>
        <dbReference type="ChEBI" id="CHEBI:30031"/>
        <dbReference type="ChEBI" id="CHEBI:35235"/>
        <dbReference type="ChEBI" id="CHEBI:136856"/>
    </reaction>
</comment>
<keyword evidence="6" id="KW-0663">Pyridoxal phosphate</keyword>
<evidence type="ECO:0000256" key="1">
    <source>
        <dbReference type="ARBA" id="ARBA00001933"/>
    </source>
</evidence>
<keyword evidence="16" id="KW-1185">Reference proteome</keyword>
<dbReference type="Gene3D" id="3.40.50.1100">
    <property type="match status" value="2"/>
</dbReference>
<dbReference type="InterPro" id="IPR001926">
    <property type="entry name" value="TrpB-like_PALP"/>
</dbReference>
<protein>
    <recommendedName>
        <fullName evidence="11">Cysteine synthase 1</fullName>
    </recommendedName>
    <alternativeName>
        <fullName evidence="12">O-acetylserine (thiol)-lyase 1</fullName>
    </alternativeName>
    <alternativeName>
        <fullName evidence="13">O-acetylserine sulfhydrylase 1</fullName>
    </alternativeName>
    <alternativeName>
        <fullName evidence="14">O-succinylserine sulfhydrylase</fullName>
    </alternativeName>
</protein>
<evidence type="ECO:0000313" key="16">
    <source>
        <dbReference type="Proteomes" id="UP000085678"/>
    </source>
</evidence>
<accession>A0A1S3ICI9</accession>
<comment type="cofactor">
    <cofactor evidence="1">
        <name>pyridoxal 5'-phosphate</name>
        <dbReference type="ChEBI" id="CHEBI:597326"/>
    </cofactor>
</comment>
<keyword evidence="4" id="KW-0028">Amino-acid biosynthesis</keyword>
<name>A0A1S3ICI9_LINAN</name>
<evidence type="ECO:0000256" key="6">
    <source>
        <dbReference type="ARBA" id="ARBA00022898"/>
    </source>
</evidence>
<evidence type="ECO:0000256" key="5">
    <source>
        <dbReference type="ARBA" id="ARBA00022679"/>
    </source>
</evidence>
<reference evidence="17 18" key="2">
    <citation type="submission" date="2025-04" db="UniProtKB">
        <authorList>
            <consortium name="RefSeq"/>
        </authorList>
    </citation>
    <scope>IDENTIFICATION</scope>
</reference>
<keyword evidence="7" id="KW-0809">Transit peptide</keyword>
<evidence type="ECO:0000256" key="13">
    <source>
        <dbReference type="ARBA" id="ARBA00079147"/>
    </source>
</evidence>